<proteinExistence type="predicted"/>
<gene>
    <name evidence="1" type="ORF">AWOD_II_0162</name>
</gene>
<dbReference type="EMBL" id="LN554847">
    <property type="protein sequence ID" value="CED56813.1"/>
    <property type="molecule type" value="Genomic_DNA"/>
</dbReference>
<dbReference type="STRING" id="80852.AWOD_II_0162"/>
<dbReference type="PROSITE" id="PS51257">
    <property type="entry name" value="PROKAR_LIPOPROTEIN"/>
    <property type="match status" value="1"/>
</dbReference>
<sequence>MKIILPLLLSIILLGGCQIDKNIEPTVCNSQQYLLSLPKDIPSYRNLMAKFSQEGGENPLNTVEFVSKCIDKSSFKTLAEQSAKEILPQSHKTSGRVTHFKIRKNVAYVELAAHKNGWPGVSASLSAINPIIIRNLFLNSKVEDVVVGKIGN</sequence>
<dbReference type="KEGG" id="awd:AWOD_II_0162"/>
<dbReference type="HOGENOM" id="CLU_1712516_0_0_6"/>
<protein>
    <submittedName>
        <fullName evidence="1">Putative lipoprotein</fullName>
    </submittedName>
</protein>
<dbReference type="AlphaFoldDB" id="A0A090JZC1"/>
<name>A0A090JZC1_9GAMM</name>
<evidence type="ECO:0000313" key="1">
    <source>
        <dbReference type="EMBL" id="CED56813.1"/>
    </source>
</evidence>
<dbReference type="Proteomes" id="UP000032427">
    <property type="component" value="Chromosome 2"/>
</dbReference>
<dbReference type="GeneID" id="28542406"/>
<dbReference type="OrthoDB" id="5918921at2"/>
<accession>A0A090JZC1</accession>
<keyword evidence="1" id="KW-0449">Lipoprotein</keyword>
<reference evidence="2" key="1">
    <citation type="submission" date="2014-09" db="EMBL/GenBank/DDBJ databases">
        <authorList>
            <person name="Hjerde E."/>
        </authorList>
    </citation>
    <scope>NUCLEOTIDE SEQUENCE [LARGE SCALE GENOMIC DNA]</scope>
    <source>
        <strain evidence="2">06/09/139</strain>
    </source>
</reference>
<evidence type="ECO:0000313" key="2">
    <source>
        <dbReference type="Proteomes" id="UP000032427"/>
    </source>
</evidence>
<keyword evidence="2" id="KW-1185">Reference proteome</keyword>
<dbReference type="PATRIC" id="fig|80852.17.peg.2907"/>
<organism evidence="1 2">
    <name type="scientific">Aliivibrio wodanis</name>
    <dbReference type="NCBI Taxonomy" id="80852"/>
    <lineage>
        <taxon>Bacteria</taxon>
        <taxon>Pseudomonadati</taxon>
        <taxon>Pseudomonadota</taxon>
        <taxon>Gammaproteobacteria</taxon>
        <taxon>Vibrionales</taxon>
        <taxon>Vibrionaceae</taxon>
        <taxon>Aliivibrio</taxon>
    </lineage>
</organism>